<dbReference type="OrthoDB" id="6779410at2759"/>
<evidence type="ECO:0000313" key="2">
    <source>
        <dbReference type="Proteomes" id="UP000691718"/>
    </source>
</evidence>
<sequence>MKRILFKVSEVNGKRSVRVRAMENFIYEGNETYENLNKKSFTINMLNRMQPKTLPLSRSLSNEKKMDVDKLLQSVFGNWQEIEDIRFNWYKEVLFNTPTTIQETIDDDENECDCLDNEICMRI</sequence>
<comment type="caution">
    <text evidence="1">The sequence shown here is derived from an EMBL/GenBank/DDBJ whole genome shotgun (WGS) entry which is preliminary data.</text>
</comment>
<dbReference type="Proteomes" id="UP000691718">
    <property type="component" value="Unassembled WGS sequence"/>
</dbReference>
<gene>
    <name evidence="1" type="ORF">PAPOLLO_LOCUS22159</name>
</gene>
<proteinExistence type="predicted"/>
<evidence type="ECO:0000313" key="1">
    <source>
        <dbReference type="EMBL" id="CAG5041435.1"/>
    </source>
</evidence>
<name>A0A8S3XTK3_PARAO</name>
<protein>
    <submittedName>
        <fullName evidence="1">(apollo) hypothetical protein</fullName>
    </submittedName>
</protein>
<reference evidence="1" key="1">
    <citation type="submission" date="2021-04" db="EMBL/GenBank/DDBJ databases">
        <authorList>
            <person name="Tunstrom K."/>
        </authorList>
    </citation>
    <scope>NUCLEOTIDE SEQUENCE</scope>
</reference>
<dbReference type="EMBL" id="CAJQZP010001359">
    <property type="protein sequence ID" value="CAG5041435.1"/>
    <property type="molecule type" value="Genomic_DNA"/>
</dbReference>
<accession>A0A8S3XTK3</accession>
<organism evidence="1 2">
    <name type="scientific">Parnassius apollo</name>
    <name type="common">Apollo butterfly</name>
    <name type="synonym">Papilio apollo</name>
    <dbReference type="NCBI Taxonomy" id="110799"/>
    <lineage>
        <taxon>Eukaryota</taxon>
        <taxon>Metazoa</taxon>
        <taxon>Ecdysozoa</taxon>
        <taxon>Arthropoda</taxon>
        <taxon>Hexapoda</taxon>
        <taxon>Insecta</taxon>
        <taxon>Pterygota</taxon>
        <taxon>Neoptera</taxon>
        <taxon>Endopterygota</taxon>
        <taxon>Lepidoptera</taxon>
        <taxon>Glossata</taxon>
        <taxon>Ditrysia</taxon>
        <taxon>Papilionoidea</taxon>
        <taxon>Papilionidae</taxon>
        <taxon>Parnassiinae</taxon>
        <taxon>Parnassini</taxon>
        <taxon>Parnassius</taxon>
        <taxon>Parnassius</taxon>
    </lineage>
</organism>
<keyword evidence="2" id="KW-1185">Reference proteome</keyword>
<dbReference type="AlphaFoldDB" id="A0A8S3XTK3"/>